<dbReference type="PANTHER" id="PTHR28008">
    <property type="entry name" value="DOMAIN PROTEIN, PUTATIVE (AFU_ORTHOLOGUE AFUA_3G10980)-RELATED"/>
    <property type="match status" value="1"/>
</dbReference>
<feature type="transmembrane region" description="Helical" evidence="1">
    <location>
        <begin position="267"/>
        <end position="286"/>
    </location>
</feature>
<comment type="caution">
    <text evidence="3">The sequence shown here is derived from an EMBL/GenBank/DDBJ whole genome shotgun (WGS) entry which is preliminary data.</text>
</comment>
<keyword evidence="1" id="KW-0472">Membrane</keyword>
<dbReference type="RefSeq" id="WP_234264703.1">
    <property type="nucleotide sequence ID" value="NZ_BSPB01000088.1"/>
</dbReference>
<keyword evidence="1" id="KW-1133">Transmembrane helix</keyword>
<accession>A0ABQ6CB11</accession>
<evidence type="ECO:0000259" key="2">
    <source>
        <dbReference type="Pfam" id="PF04892"/>
    </source>
</evidence>
<feature type="transmembrane region" description="Helical" evidence="1">
    <location>
        <begin position="293"/>
        <end position="309"/>
    </location>
</feature>
<gene>
    <name evidence="3" type="ORF">GCM10007935_42680</name>
</gene>
<reference evidence="4" key="1">
    <citation type="journal article" date="2019" name="Int. J. Syst. Evol. Microbiol.">
        <title>The Global Catalogue of Microorganisms (GCM) 10K type strain sequencing project: providing services to taxonomists for standard genome sequencing and annotation.</title>
        <authorList>
            <consortium name="The Broad Institute Genomics Platform"/>
            <consortium name="The Broad Institute Genome Sequencing Center for Infectious Disease"/>
            <person name="Wu L."/>
            <person name="Ma J."/>
        </authorList>
    </citation>
    <scope>NUCLEOTIDE SEQUENCE [LARGE SCALE GENOMIC DNA]</scope>
    <source>
        <strain evidence="4">NBRC 109341</strain>
    </source>
</reference>
<feature type="transmembrane region" description="Helical" evidence="1">
    <location>
        <begin position="339"/>
        <end position="357"/>
    </location>
</feature>
<feature type="transmembrane region" description="Helical" evidence="1">
    <location>
        <begin position="112"/>
        <end position="129"/>
    </location>
</feature>
<dbReference type="Proteomes" id="UP001156903">
    <property type="component" value="Unassembled WGS sequence"/>
</dbReference>
<feature type="transmembrane region" description="Helical" evidence="1">
    <location>
        <begin position="209"/>
        <end position="230"/>
    </location>
</feature>
<feature type="transmembrane region" description="Helical" evidence="1">
    <location>
        <begin position="150"/>
        <end position="167"/>
    </location>
</feature>
<feature type="transmembrane region" description="Helical" evidence="1">
    <location>
        <begin position="47"/>
        <end position="70"/>
    </location>
</feature>
<keyword evidence="1" id="KW-0812">Transmembrane</keyword>
<name>A0ABQ6CB11_9BURK</name>
<dbReference type="PANTHER" id="PTHR28008:SF1">
    <property type="entry name" value="DOMAIN PROTEIN, PUTATIVE (AFU_ORTHOLOGUE AFUA_3G10980)-RELATED"/>
    <property type="match status" value="1"/>
</dbReference>
<organism evidence="3 4">
    <name type="scientific">Hydrogenophaga electricum</name>
    <dbReference type="NCBI Taxonomy" id="1230953"/>
    <lineage>
        <taxon>Bacteria</taxon>
        <taxon>Pseudomonadati</taxon>
        <taxon>Pseudomonadota</taxon>
        <taxon>Betaproteobacteria</taxon>
        <taxon>Burkholderiales</taxon>
        <taxon>Comamonadaceae</taxon>
        <taxon>Hydrogenophaga</taxon>
    </lineage>
</organism>
<evidence type="ECO:0000313" key="4">
    <source>
        <dbReference type="Proteomes" id="UP001156903"/>
    </source>
</evidence>
<proteinExistence type="predicted"/>
<evidence type="ECO:0000313" key="3">
    <source>
        <dbReference type="EMBL" id="GLS16822.1"/>
    </source>
</evidence>
<feature type="transmembrane region" description="Helical" evidence="1">
    <location>
        <begin position="77"/>
        <end position="100"/>
    </location>
</feature>
<feature type="domain" description="VanZ-like" evidence="2">
    <location>
        <begin position="22"/>
        <end position="129"/>
    </location>
</feature>
<feature type="transmembrane region" description="Helical" evidence="1">
    <location>
        <begin position="7"/>
        <end position="27"/>
    </location>
</feature>
<keyword evidence="4" id="KW-1185">Reference proteome</keyword>
<feature type="transmembrane region" description="Helical" evidence="1">
    <location>
        <begin position="237"/>
        <end position="261"/>
    </location>
</feature>
<dbReference type="EMBL" id="BSPB01000088">
    <property type="protein sequence ID" value="GLS16822.1"/>
    <property type="molecule type" value="Genomic_DNA"/>
</dbReference>
<sequence length="369" mass="40318">MRPRSFAWWLALAFIGLILYASLYPFVGWRLPAEPWWGFLTAPLSRYWTAFDVVSNLLGYVPLGFLLMLAGRHAARVWVVGLAAWALGVLLSLTVESVQVFLPMRVPSNLDLLLNSAGTLWGVGLAWWLDRLGWLRRWTRLRGRLFTGQASGSLVLLALWPAALLYPSSVPFGLGQVAERLLDAVLMGSEAVGMVPANVYAEWVPWNEWTQRVCVALGVLAPALLMYAELRTWGQRLLCLLVVMLAGGLAITLSAALTYGPVHAGSWISPAVLQGLGWAVVGGVACLTLPRRAALAALVIGLLTSLVLLNRSRGLPYLAESVGIWEQGRFIRFYGLSQWLGWLWPYGVLGFGLQALLRGGRGRAEGGGD</sequence>
<protein>
    <recommendedName>
        <fullName evidence="2">VanZ-like domain-containing protein</fullName>
    </recommendedName>
</protein>
<dbReference type="InterPro" id="IPR006976">
    <property type="entry name" value="VanZ-like"/>
</dbReference>
<dbReference type="Pfam" id="PF04892">
    <property type="entry name" value="VanZ"/>
    <property type="match status" value="1"/>
</dbReference>
<evidence type="ECO:0000256" key="1">
    <source>
        <dbReference type="SAM" id="Phobius"/>
    </source>
</evidence>